<protein>
    <recommendedName>
        <fullName evidence="4">Tetratricopeptide repeat protein</fullName>
    </recommendedName>
</protein>
<dbReference type="RefSeq" id="WP_378018584.1">
    <property type="nucleotide sequence ID" value="NZ_JBHSKT010000013.1"/>
</dbReference>
<keyword evidence="1" id="KW-1133">Transmembrane helix</keyword>
<evidence type="ECO:0000256" key="1">
    <source>
        <dbReference type="SAM" id="Phobius"/>
    </source>
</evidence>
<evidence type="ECO:0008006" key="4">
    <source>
        <dbReference type="Google" id="ProtNLM"/>
    </source>
</evidence>
<keyword evidence="3" id="KW-1185">Reference proteome</keyword>
<keyword evidence="1" id="KW-0472">Membrane</keyword>
<feature type="transmembrane region" description="Helical" evidence="1">
    <location>
        <begin position="103"/>
        <end position="126"/>
    </location>
</feature>
<organism evidence="2 3">
    <name type="scientific">Adhaeribacter terreus</name>
    <dbReference type="NCBI Taxonomy" id="529703"/>
    <lineage>
        <taxon>Bacteria</taxon>
        <taxon>Pseudomonadati</taxon>
        <taxon>Bacteroidota</taxon>
        <taxon>Cytophagia</taxon>
        <taxon>Cytophagales</taxon>
        <taxon>Hymenobacteraceae</taxon>
        <taxon>Adhaeribacter</taxon>
    </lineage>
</organism>
<evidence type="ECO:0000313" key="2">
    <source>
        <dbReference type="EMBL" id="MFC5272225.1"/>
    </source>
</evidence>
<name>A0ABW0EID4_9BACT</name>
<gene>
    <name evidence="2" type="ORF">ACFPIB_16540</name>
</gene>
<feature type="transmembrane region" description="Helical" evidence="1">
    <location>
        <begin position="362"/>
        <end position="383"/>
    </location>
</feature>
<comment type="caution">
    <text evidence="2">The sequence shown here is derived from an EMBL/GenBank/DDBJ whole genome shotgun (WGS) entry which is preliminary data.</text>
</comment>
<evidence type="ECO:0000313" key="3">
    <source>
        <dbReference type="Proteomes" id="UP001596161"/>
    </source>
</evidence>
<accession>A0ABW0EID4</accession>
<keyword evidence="1" id="KW-0812">Transmembrane</keyword>
<feature type="transmembrane region" description="Helical" evidence="1">
    <location>
        <begin position="403"/>
        <end position="421"/>
    </location>
</feature>
<feature type="transmembrane region" description="Helical" evidence="1">
    <location>
        <begin position="194"/>
        <end position="213"/>
    </location>
</feature>
<feature type="transmembrane region" description="Helical" evidence="1">
    <location>
        <begin position="325"/>
        <end position="350"/>
    </location>
</feature>
<dbReference type="Proteomes" id="UP001596161">
    <property type="component" value="Unassembled WGS sequence"/>
</dbReference>
<sequence>MLLPLKSKTPPSHTQQRTTNFLQIQSPGLKYPYFVLLFISLAAAGLGIFAYFTADNAMIRWETVSQLEPVDALINQFTQAQQNFTIKANGYLLTERYDASLPYINVFAAHIFLAFLGVLLVYFLTVASTLKRWPFLTAMLLLMFFLVTATLEGLELIPGGRTFILLPVMLFLAGPAYTFQAFYPTVSFAKRLGIFALLVSLLGIFIFSASIYSPEITSLHIISHAAPALLIASILFIVWVAYEIIHFLVWVNTQAQNPQRRHGMWQFMFITLIYLASLTIFFLNEAGVYDIDILQVNAFLVLFLSALAGFWGLRKREEIYGSMVTFWPGAAFLFLIFASITFLNIGYVFATANDPLIAAYKSLIIYAHLGYGFMFFLYVMVNFGRLLGQKLQVYKVVYDPKRLPFFTVITMGSIAMLFLFAKTQWFTYSQVRAGFYNYLGDLYNVSGEELLAERFYRESDILEHHNVKANYSLAGISRKKNFRNTEIVYLKEALTKRPSEKVYARLSALFEDKQYFFEQQFVLKEALQKFPESARLNNNMALHFNKTALLDSTHFYYDLAENFSKEKEVITSNKLAFYIKNGLPEQAQLVAKENAGTGYVPLKSNAVLLQHLLGQETPKPEYPAADFIFDTPTFTLLYHTVLNRLHTDSSAITHLKRYIQTKENAPHAEDFTLLKGALEQYHAQPLRAKETLENLSRTTSAGTGYYQDILGQWMLEQENYLAAADYFAKAKSNNFPEAPIHEAWALAFAGKKSEAMEAARNLQTAENPETVKEAAHLLAILEADLPKAFTFKYEADKVKFMQMQPLSEQIEFTGLLASIENETVKTAAENVLLSRYLKQNNAVATQQFLQAHPTDIAAKNVEQSDRNRLQALVWAKLKNVNALQQNLNKLYFEPQFQGEKIYYKALLAENSNKLKEAKTLYDKVEKVLPYHEDALLAAARFYRDQQKDDMQAYNILMTGITYNPFSVALYKAYVLQSLKSGFESYAASGMEQLTPLLSPEEYATFNQLYQAELAKIQEISAGWE</sequence>
<feature type="transmembrane region" description="Helical" evidence="1">
    <location>
        <begin position="133"/>
        <end position="151"/>
    </location>
</feature>
<feature type="transmembrane region" description="Helical" evidence="1">
    <location>
        <begin position="294"/>
        <end position="313"/>
    </location>
</feature>
<reference evidence="3" key="1">
    <citation type="journal article" date="2019" name="Int. J. Syst. Evol. Microbiol.">
        <title>The Global Catalogue of Microorganisms (GCM) 10K type strain sequencing project: providing services to taxonomists for standard genome sequencing and annotation.</title>
        <authorList>
            <consortium name="The Broad Institute Genomics Platform"/>
            <consortium name="The Broad Institute Genome Sequencing Center for Infectious Disease"/>
            <person name="Wu L."/>
            <person name="Ma J."/>
        </authorList>
    </citation>
    <scope>NUCLEOTIDE SEQUENCE [LARGE SCALE GENOMIC DNA]</scope>
    <source>
        <strain evidence="3">KACC 12602</strain>
    </source>
</reference>
<feature type="transmembrane region" description="Helical" evidence="1">
    <location>
        <begin position="163"/>
        <end position="182"/>
    </location>
</feature>
<proteinExistence type="predicted"/>
<dbReference type="EMBL" id="JBHSKT010000013">
    <property type="protein sequence ID" value="MFC5272225.1"/>
    <property type="molecule type" value="Genomic_DNA"/>
</dbReference>
<feature type="transmembrane region" description="Helical" evidence="1">
    <location>
        <begin position="225"/>
        <end position="251"/>
    </location>
</feature>
<feature type="transmembrane region" description="Helical" evidence="1">
    <location>
        <begin position="31"/>
        <end position="52"/>
    </location>
</feature>
<feature type="transmembrane region" description="Helical" evidence="1">
    <location>
        <begin position="263"/>
        <end position="282"/>
    </location>
</feature>